<dbReference type="InterPro" id="IPR013826">
    <property type="entry name" value="Topo_IA_cen_sub3"/>
</dbReference>
<dbReference type="SUPFAM" id="SSF57756">
    <property type="entry name" value="Retrovirus zinc finger-like domains"/>
    <property type="match status" value="1"/>
</dbReference>
<dbReference type="OrthoDB" id="430051at2759"/>
<dbReference type="PROSITE" id="PS00396">
    <property type="entry name" value="TOPO_IA_1"/>
    <property type="match status" value="1"/>
</dbReference>
<dbReference type="InterPro" id="IPR003601">
    <property type="entry name" value="Topo_IA_2"/>
</dbReference>
<feature type="region of interest" description="Disordered" evidence="14">
    <location>
        <begin position="933"/>
        <end position="962"/>
    </location>
</feature>
<feature type="domain" description="DNA topoisomerase type IA" evidence="15">
    <location>
        <begin position="141"/>
        <end position="238"/>
    </location>
</feature>
<dbReference type="EMBL" id="OV170232">
    <property type="protein sequence ID" value="CAH0717557.1"/>
    <property type="molecule type" value="Genomic_DNA"/>
</dbReference>
<keyword evidence="4" id="KW-0479">Metal-binding</keyword>
<dbReference type="GO" id="GO:0006310">
    <property type="term" value="P:DNA recombination"/>
    <property type="evidence" value="ECO:0007669"/>
    <property type="project" value="TreeGrafter"/>
</dbReference>
<dbReference type="GO" id="GO:0003917">
    <property type="term" value="F:DNA topoisomerase type I (single strand cut, ATP-independent) activity"/>
    <property type="evidence" value="ECO:0007669"/>
    <property type="project" value="UniProtKB-EC"/>
</dbReference>
<dbReference type="InterPro" id="IPR013825">
    <property type="entry name" value="Topo_IA_cen_sub2"/>
</dbReference>
<dbReference type="Gene3D" id="3.30.65.10">
    <property type="entry name" value="Bacterial Topoisomerase I, domain 1"/>
    <property type="match status" value="1"/>
</dbReference>
<name>A0A8J9UPX5_9NEOP</name>
<evidence type="ECO:0000256" key="3">
    <source>
        <dbReference type="ARBA" id="ARBA00012891"/>
    </source>
</evidence>
<dbReference type="PANTHER" id="PTHR11390:SF21">
    <property type="entry name" value="DNA TOPOISOMERASE 3-ALPHA"/>
    <property type="match status" value="1"/>
</dbReference>
<dbReference type="Gene3D" id="3.40.50.140">
    <property type="match status" value="1"/>
</dbReference>
<dbReference type="CDD" id="cd03362">
    <property type="entry name" value="TOPRIM_TopoIA_TopoIII"/>
    <property type="match status" value="1"/>
</dbReference>
<dbReference type="InterPro" id="IPR000380">
    <property type="entry name" value="Topo_IA"/>
</dbReference>
<feature type="non-terminal residue" evidence="18">
    <location>
        <position position="978"/>
    </location>
</feature>
<feature type="region of interest" description="Disordered" evidence="14">
    <location>
        <begin position="369"/>
        <end position="392"/>
    </location>
</feature>
<evidence type="ECO:0000256" key="14">
    <source>
        <dbReference type="SAM" id="MobiDB-lite"/>
    </source>
</evidence>
<dbReference type="Proteomes" id="UP000838878">
    <property type="component" value="Chromosome 12"/>
</dbReference>
<reference evidence="18" key="1">
    <citation type="submission" date="2021-12" db="EMBL/GenBank/DDBJ databases">
        <authorList>
            <person name="Martin H S."/>
        </authorList>
    </citation>
    <scope>NUCLEOTIDE SEQUENCE</scope>
</reference>
<evidence type="ECO:0000256" key="12">
    <source>
        <dbReference type="RuleBase" id="RU362092"/>
    </source>
</evidence>
<evidence type="ECO:0000256" key="5">
    <source>
        <dbReference type="ARBA" id="ARBA00022737"/>
    </source>
</evidence>
<feature type="compositionally biased region" description="Low complexity" evidence="14">
    <location>
        <begin position="758"/>
        <end position="769"/>
    </location>
</feature>
<gene>
    <name evidence="18" type="ORF">BINO364_LOCUS4152</name>
</gene>
<dbReference type="InterPro" id="IPR006171">
    <property type="entry name" value="TOPRIM_dom"/>
</dbReference>
<dbReference type="GO" id="GO:0006281">
    <property type="term" value="P:DNA repair"/>
    <property type="evidence" value="ECO:0007669"/>
    <property type="project" value="TreeGrafter"/>
</dbReference>
<evidence type="ECO:0000256" key="9">
    <source>
        <dbReference type="ARBA" id="ARBA00023125"/>
    </source>
</evidence>
<dbReference type="GO" id="GO:0008270">
    <property type="term" value="F:zinc ion binding"/>
    <property type="evidence" value="ECO:0007669"/>
    <property type="project" value="UniProtKB-KW"/>
</dbReference>
<keyword evidence="9 12" id="KW-0238">DNA-binding</keyword>
<accession>A0A8J9UPX5</accession>
<sequence length="978" mass="110002">MFKSKFLNVAEKNDAAKNIAQHLSRGTARRREGFSKFNKIYEFEAEFMQQKFLMVMTSVSGHLLEYKFPPEFQWNNCDPLTLFDAQVIKDCPDDKKNIKRTLENEVKTCNGLIIWTDCDREGENIGFEIIDVCKKIKPNLQIYRAKFSEITAVSVTRALHNLEQPNKNISDAVDVRQELDLRIGASFTRFQTMRLQKVFPSVLDRRVVSYGSCQIPTLGFVVERYNEINDFIEEPFWKIKVNHTLNNLSVDFVWDRVRLFDQDACQIFHNMCLENRQAKVINVITKPKSKFRPLPLDTIQLEKLASTKLKINAKETMRIAEKLYTSGFISYPRTETTEFPKEINLGQLVSLQTSDPQWGPFAARVLADGPSPRKGTKNDGAHPPIHPTKYADNLSDNKKRVYELIVRSFLACCSKNAEGQETTVTIEIANEKFSANGLMIIARNYLEVYPYDKWSSKEIHVYQSGQIFDPTSIDMVEGKTSPPNLLTEADLIALMEKHGIGTDATHAEHIETIKSRQYVALAGEHFVPGVLGMGLVRGYQRMRLQLASPELRAGLEAALRALCDGSERPADVLRKQIDIYKNKYMKLQAEAEQLDDALAQTLNVTPAAYTPTANNTFRSSTPVTKCPMCRSDMYLRRKKSNENELYIGCVSYPQCKKAFWLNSIVKNIEVLPNSCAVCGPNNKNLKFEWSNNSISHLYPPPYTGCIGGCDSTLNDVLGVHRTSVNPHMNPSTNPSSSPPMNPRANLPMNPHTNPPMNPRTNNPPYTRTNSHTNERTNNRIIRNDSTDSSGFVSDASTGNSTRNATALNVGDNTIMCKCGQPAAQYTSRKQNENAGRKFYKCQANVCDFFQWGPPVDSLQNTNETPSSSSGDSVGRSFTFSTRGVEVECNCGWASVKKTVQKEGPNKGRLFYCCSKENRRCNFFQWADETTNSGEQLANNRGRGRGRASSGSGSGTRGARKCSACHQPGHFRNNCPNNE</sequence>
<dbReference type="PANTHER" id="PTHR11390">
    <property type="entry name" value="PROKARYOTIC DNA TOPOISOMERASE"/>
    <property type="match status" value="1"/>
</dbReference>
<evidence type="ECO:0000313" key="18">
    <source>
        <dbReference type="EMBL" id="CAH0717557.1"/>
    </source>
</evidence>
<dbReference type="Pfam" id="PF01396">
    <property type="entry name" value="Zn_ribbon_Top1"/>
    <property type="match status" value="1"/>
</dbReference>
<dbReference type="CDD" id="cd00186">
    <property type="entry name" value="TOP1Ac"/>
    <property type="match status" value="1"/>
</dbReference>
<keyword evidence="8 12" id="KW-0799">Topoisomerase</keyword>
<dbReference type="Pfam" id="PF01751">
    <property type="entry name" value="Toprim"/>
    <property type="match status" value="1"/>
</dbReference>
<keyword evidence="13" id="KW-0175">Coiled coil</keyword>
<dbReference type="GO" id="GO:0003677">
    <property type="term" value="F:DNA binding"/>
    <property type="evidence" value="ECO:0007669"/>
    <property type="project" value="UniProtKB-KW"/>
</dbReference>
<dbReference type="InterPro" id="IPR013497">
    <property type="entry name" value="Topo_IA_cen"/>
</dbReference>
<dbReference type="SUPFAM" id="SSF56712">
    <property type="entry name" value="Prokaryotic type I DNA topoisomerase"/>
    <property type="match status" value="1"/>
</dbReference>
<dbReference type="InterPro" id="IPR003602">
    <property type="entry name" value="Topo_IA_DNA-bd_dom"/>
</dbReference>
<keyword evidence="10 12" id="KW-0413">Isomerase</keyword>
<feature type="region of interest" description="Disordered" evidence="14">
    <location>
        <begin position="723"/>
        <end position="776"/>
    </location>
</feature>
<dbReference type="GO" id="GO:0005634">
    <property type="term" value="C:nucleus"/>
    <property type="evidence" value="ECO:0007669"/>
    <property type="project" value="TreeGrafter"/>
</dbReference>
<evidence type="ECO:0000256" key="6">
    <source>
        <dbReference type="ARBA" id="ARBA00022771"/>
    </source>
</evidence>
<dbReference type="Gene3D" id="1.10.290.10">
    <property type="entry name" value="Topoisomerase I, domain 4"/>
    <property type="match status" value="1"/>
</dbReference>
<dbReference type="FunFam" id="3.40.50.140:FF:000003">
    <property type="entry name" value="DNA topoisomerase"/>
    <property type="match status" value="1"/>
</dbReference>
<evidence type="ECO:0000256" key="8">
    <source>
        <dbReference type="ARBA" id="ARBA00023029"/>
    </source>
</evidence>
<comment type="similarity">
    <text evidence="2 12">Belongs to the type IA topoisomerase family.</text>
</comment>
<organism evidence="18 19">
    <name type="scientific">Brenthis ino</name>
    <name type="common">lesser marbled fritillary</name>
    <dbReference type="NCBI Taxonomy" id="405034"/>
    <lineage>
        <taxon>Eukaryota</taxon>
        <taxon>Metazoa</taxon>
        <taxon>Ecdysozoa</taxon>
        <taxon>Arthropoda</taxon>
        <taxon>Hexapoda</taxon>
        <taxon>Insecta</taxon>
        <taxon>Pterygota</taxon>
        <taxon>Neoptera</taxon>
        <taxon>Endopterygota</taxon>
        <taxon>Lepidoptera</taxon>
        <taxon>Glossata</taxon>
        <taxon>Ditrysia</taxon>
        <taxon>Papilionoidea</taxon>
        <taxon>Nymphalidae</taxon>
        <taxon>Heliconiinae</taxon>
        <taxon>Argynnini</taxon>
        <taxon>Brenthis</taxon>
    </lineage>
</organism>
<keyword evidence="5" id="KW-0677">Repeat</keyword>
<dbReference type="InterPro" id="IPR036875">
    <property type="entry name" value="Znf_CCHC_sf"/>
</dbReference>
<dbReference type="InterPro" id="IPR023406">
    <property type="entry name" value="Topo_IA_AS"/>
</dbReference>
<evidence type="ECO:0000259" key="15">
    <source>
        <dbReference type="SMART" id="SM00436"/>
    </source>
</evidence>
<dbReference type="InterPro" id="IPR010666">
    <property type="entry name" value="Znf_GRF"/>
</dbReference>
<dbReference type="Pfam" id="PF01131">
    <property type="entry name" value="Topoisom_bac"/>
    <property type="match status" value="1"/>
</dbReference>
<dbReference type="FunFam" id="1.10.290.10:FF:000001">
    <property type="entry name" value="DNA topoisomerase"/>
    <property type="match status" value="1"/>
</dbReference>
<keyword evidence="19" id="KW-1185">Reference proteome</keyword>
<dbReference type="Gene3D" id="2.70.20.10">
    <property type="entry name" value="Topoisomerase I, domain 3"/>
    <property type="match status" value="1"/>
</dbReference>
<evidence type="ECO:0000256" key="4">
    <source>
        <dbReference type="ARBA" id="ARBA00022723"/>
    </source>
</evidence>
<comment type="function">
    <text evidence="11">Releases the supercoiling and torsional tension of DNA introduced during the DNA replication and transcription by transiently cleaving and rejoining one strand of the DNA duplex. Introduces a single-strand break via transesterification at a target site in duplex DNA. The scissile phosphodiester is attacked by the catalytic tyrosine of the enzyme, resulting in the formation of a DNA-(5'-phosphotyrosyl)-enzyme intermediate and the expulsion of a 3'-OH DNA strand. The free DNA strand than undergoes passage around the unbroken strand thus removing DNA supercoils. Finally, in the religation step, the DNA 3'-OH attacks the covalent intermediate to expel the active-site tyrosine and restore the DNA phosphodiester backbone. Weakly relaxes negative supercoils and displays a distinct preference for binding single-stranded DNA.</text>
</comment>
<dbReference type="Gene3D" id="1.10.460.10">
    <property type="entry name" value="Topoisomerase I, domain 2"/>
    <property type="match status" value="1"/>
</dbReference>
<evidence type="ECO:0000256" key="1">
    <source>
        <dbReference type="ARBA" id="ARBA00000213"/>
    </source>
</evidence>
<dbReference type="PRINTS" id="PR00417">
    <property type="entry name" value="PRTPISMRASEI"/>
</dbReference>
<evidence type="ECO:0000259" key="16">
    <source>
        <dbReference type="SMART" id="SM00437"/>
    </source>
</evidence>
<keyword evidence="6" id="KW-0863">Zinc-finger</keyword>
<dbReference type="GO" id="GO:0006265">
    <property type="term" value="P:DNA topological change"/>
    <property type="evidence" value="ECO:0007669"/>
    <property type="project" value="InterPro"/>
</dbReference>
<evidence type="ECO:0000256" key="7">
    <source>
        <dbReference type="ARBA" id="ARBA00022833"/>
    </source>
</evidence>
<evidence type="ECO:0000256" key="11">
    <source>
        <dbReference type="ARBA" id="ARBA00056363"/>
    </source>
</evidence>
<evidence type="ECO:0000313" key="19">
    <source>
        <dbReference type="Proteomes" id="UP000838878"/>
    </source>
</evidence>
<feature type="coiled-coil region" evidence="13">
    <location>
        <begin position="570"/>
        <end position="604"/>
    </location>
</feature>
<keyword evidence="7" id="KW-0862">Zinc</keyword>
<dbReference type="GO" id="GO:0031422">
    <property type="term" value="C:RecQ family helicase-topoisomerase III complex"/>
    <property type="evidence" value="ECO:0007669"/>
    <property type="project" value="TreeGrafter"/>
</dbReference>
<evidence type="ECO:0000256" key="10">
    <source>
        <dbReference type="ARBA" id="ARBA00023235"/>
    </source>
</evidence>
<dbReference type="InterPro" id="IPR034144">
    <property type="entry name" value="TOPRIM_TopoIII"/>
</dbReference>
<dbReference type="InterPro" id="IPR013824">
    <property type="entry name" value="Topo_IA_cen_sub1"/>
</dbReference>
<comment type="function">
    <text evidence="12">Introduces a single-strand break via transesterification at a target site in duplex DNA. Releases the supercoiling and torsional tension of DNA introduced during the DNA replication and transcription by transiently cleaving and rejoining one strand of the DNA duplex. The scissile phosphodiester is attacked by the catalytic tyrosine of the enzyme, resulting in the formation of a DNA-(5'-phosphotyrosyl)-enzyme intermediate and the expulsion of a 3'-OH DNA strand.</text>
</comment>
<dbReference type="AlphaFoldDB" id="A0A8J9UPX5"/>
<evidence type="ECO:0000256" key="13">
    <source>
        <dbReference type="SAM" id="Coils"/>
    </source>
</evidence>
<dbReference type="Pfam" id="PF06839">
    <property type="entry name" value="Zn_ribbon_GRF"/>
    <property type="match status" value="2"/>
</dbReference>
<evidence type="ECO:0000256" key="2">
    <source>
        <dbReference type="ARBA" id="ARBA00009446"/>
    </source>
</evidence>
<dbReference type="SMART" id="SM00437">
    <property type="entry name" value="TOP1Ac"/>
    <property type="match status" value="1"/>
</dbReference>
<evidence type="ECO:0000259" key="17">
    <source>
        <dbReference type="SMART" id="SM00493"/>
    </source>
</evidence>
<feature type="domain" description="Toprim" evidence="17">
    <location>
        <begin position="5"/>
        <end position="138"/>
    </location>
</feature>
<dbReference type="SMART" id="SM00436">
    <property type="entry name" value="TOP1Bc"/>
    <property type="match status" value="1"/>
</dbReference>
<feature type="domain" description="DNA topoisomerase type IA DNA-binding" evidence="16">
    <location>
        <begin position="284"/>
        <end position="536"/>
    </location>
</feature>
<dbReference type="SMART" id="SM00493">
    <property type="entry name" value="TOPRIM"/>
    <property type="match status" value="1"/>
</dbReference>
<dbReference type="EC" id="5.6.2.1" evidence="3 12"/>
<proteinExistence type="inferred from homology"/>
<protein>
    <recommendedName>
        <fullName evidence="3 12">DNA topoisomerase</fullName>
        <ecNumber evidence="3 12">5.6.2.1</ecNumber>
    </recommendedName>
</protein>
<dbReference type="InterPro" id="IPR023405">
    <property type="entry name" value="Topo_IA_core_domain"/>
</dbReference>
<comment type="catalytic activity">
    <reaction evidence="1 12">
        <text>ATP-independent breakage of single-stranded DNA, followed by passage and rejoining.</text>
        <dbReference type="EC" id="5.6.2.1"/>
    </reaction>
</comment>
<feature type="compositionally biased region" description="Low complexity" evidence="14">
    <location>
        <begin position="725"/>
        <end position="735"/>
    </location>
</feature>
<dbReference type="InterPro" id="IPR013498">
    <property type="entry name" value="Topo_IA_Znf"/>
</dbReference>